<dbReference type="AlphaFoldDB" id="A0A5R8P544"/>
<proteinExistence type="predicted"/>
<evidence type="ECO:0000313" key="1">
    <source>
        <dbReference type="EMBL" id="TLF92301.1"/>
    </source>
</evidence>
<name>A0A5R8P544_9NOCA</name>
<dbReference type="InterPro" id="IPR049975">
    <property type="entry name" value="SAV_915-like_dom"/>
</dbReference>
<gene>
    <name evidence="1" type="ORF">FEK35_30765</name>
</gene>
<dbReference type="OrthoDB" id="3256619at2"/>
<dbReference type="Proteomes" id="UP000308349">
    <property type="component" value="Unassembled WGS sequence"/>
</dbReference>
<dbReference type="EMBL" id="VBUU01000062">
    <property type="protein sequence ID" value="TLF92301.1"/>
    <property type="molecule type" value="Genomic_DNA"/>
</dbReference>
<sequence length="92" mass="10581">MPKNFPPVVYLPTMTHVDRVEDARIMLRQMRDGRVACLAYSALDRLLTCCGDDQPWMWTPTVALDSVQQDQPFDVLLLDIHIPDEHRGNFPS</sequence>
<comment type="caution">
    <text evidence="1">The sequence shown here is derived from an EMBL/GenBank/DDBJ whole genome shotgun (WGS) entry which is preliminary data.</text>
</comment>
<organism evidence="1 2">
    <name type="scientific">Nocardia cyriacigeorgica</name>
    <dbReference type="NCBI Taxonomy" id="135487"/>
    <lineage>
        <taxon>Bacteria</taxon>
        <taxon>Bacillati</taxon>
        <taxon>Actinomycetota</taxon>
        <taxon>Actinomycetes</taxon>
        <taxon>Mycobacteriales</taxon>
        <taxon>Nocardiaceae</taxon>
        <taxon>Nocardia</taxon>
    </lineage>
</organism>
<accession>A0A5R8P544</accession>
<evidence type="ECO:0000313" key="2">
    <source>
        <dbReference type="Proteomes" id="UP000308349"/>
    </source>
</evidence>
<protein>
    <submittedName>
        <fullName evidence="1">Uncharacterized protein</fullName>
    </submittedName>
</protein>
<dbReference type="NCBIfam" id="NF042914">
    <property type="entry name" value="SAV915_dom"/>
    <property type="match status" value="1"/>
</dbReference>
<reference evidence="1 2" key="1">
    <citation type="submission" date="2019-05" db="EMBL/GenBank/DDBJ databases">
        <title>Genomes sequences of two Nocardia cyriacigeorgica environmental isolates, type strains Nocardia asteroides ATCC 19247 and Nocardia cyriacigeorgica DSM 44484.</title>
        <authorList>
            <person name="Vautrin F."/>
            <person name="Bergeron E."/>
            <person name="Dubost A."/>
            <person name="Abrouk D."/>
            <person name="Rodriguez Nava V."/>
            <person name="Pujic P."/>
        </authorList>
    </citation>
    <scope>NUCLEOTIDE SEQUENCE [LARGE SCALE GENOMIC DNA]</scope>
    <source>
        <strain evidence="1 2">EML 1456</strain>
    </source>
</reference>